<dbReference type="Proteomes" id="UP000016568">
    <property type="component" value="Unassembled WGS sequence"/>
</dbReference>
<organism evidence="2 3">
    <name type="scientific">Caenibius tardaugens NBRC 16725</name>
    <dbReference type="NCBI Taxonomy" id="1219035"/>
    <lineage>
        <taxon>Bacteria</taxon>
        <taxon>Pseudomonadati</taxon>
        <taxon>Pseudomonadota</taxon>
        <taxon>Alphaproteobacteria</taxon>
        <taxon>Sphingomonadales</taxon>
        <taxon>Erythrobacteraceae</taxon>
        <taxon>Caenibius</taxon>
    </lineage>
</organism>
<dbReference type="AlphaFoldDB" id="U2YLT2"/>
<evidence type="ECO:0000256" key="1">
    <source>
        <dbReference type="SAM" id="SignalP"/>
    </source>
</evidence>
<feature type="signal peptide" evidence="1">
    <location>
        <begin position="1"/>
        <end position="25"/>
    </location>
</feature>
<proteinExistence type="predicted"/>
<evidence type="ECO:0000313" key="3">
    <source>
        <dbReference type="Proteomes" id="UP000016568"/>
    </source>
</evidence>
<keyword evidence="1" id="KW-0732">Signal</keyword>
<dbReference type="EMBL" id="BASZ01000005">
    <property type="protein sequence ID" value="GAD49357.1"/>
    <property type="molecule type" value="Genomic_DNA"/>
</dbReference>
<sequence length="134" mass="14344">MQNHLFGWTRAAIASFAFMATAAHAMDGPTQCLNKAAETRCDAGQCVTATDGFTPAQLSLAPEAVELCAYSGCWQGRVSFMHTQDQFTYITATLLDTPHAQAPADVLNILYNSKGGYALANFADFALTMECAAH</sequence>
<name>U2YLT2_9SPHN</name>
<accession>U2YLT2</accession>
<protein>
    <submittedName>
        <fullName evidence="2">Uncharacterized protein</fullName>
    </submittedName>
</protein>
<keyword evidence="3" id="KW-1185">Reference proteome</keyword>
<reference evidence="2 3" key="1">
    <citation type="submission" date="2013-09" db="EMBL/GenBank/DDBJ databases">
        <title>Whole genome shotgun sequence of Novosphingobium tardaugens NBRC 16725.</title>
        <authorList>
            <person name="Isaki S."/>
            <person name="Hosoyama A."/>
            <person name="Tsuchikane K."/>
            <person name="Katsumata H."/>
            <person name="Ando Y."/>
            <person name="Yamazaki S."/>
            <person name="Fujita N."/>
        </authorList>
    </citation>
    <scope>NUCLEOTIDE SEQUENCE [LARGE SCALE GENOMIC DNA]</scope>
    <source>
        <strain evidence="2 3">NBRC 16725</strain>
    </source>
</reference>
<dbReference type="OrthoDB" id="6694081at2"/>
<feature type="chain" id="PRO_5030177749" evidence="1">
    <location>
        <begin position="26"/>
        <end position="134"/>
    </location>
</feature>
<evidence type="ECO:0000313" key="2">
    <source>
        <dbReference type="EMBL" id="GAD49357.1"/>
    </source>
</evidence>
<comment type="caution">
    <text evidence="2">The sequence shown here is derived from an EMBL/GenBank/DDBJ whole genome shotgun (WGS) entry which is preliminary data.</text>
</comment>
<gene>
    <name evidence="2" type="ORF">NT2_05_02770</name>
</gene>
<dbReference type="RefSeq" id="WP_021690263.1">
    <property type="nucleotide sequence ID" value="NZ_BASZ01000005.1"/>
</dbReference>
<dbReference type="KEGG" id="ntd:EGO55_12625"/>